<reference evidence="3" key="1">
    <citation type="journal article" date="2019" name="Int. J. Syst. Evol. Microbiol.">
        <title>The Global Catalogue of Microorganisms (GCM) 10K type strain sequencing project: providing services to taxonomists for standard genome sequencing and annotation.</title>
        <authorList>
            <consortium name="The Broad Institute Genomics Platform"/>
            <consortium name="The Broad Institute Genome Sequencing Center for Infectious Disease"/>
            <person name="Wu L."/>
            <person name="Ma J."/>
        </authorList>
    </citation>
    <scope>NUCLEOTIDE SEQUENCE [LARGE SCALE GENOMIC DNA]</scope>
    <source>
        <strain evidence="3">JCM 31404</strain>
    </source>
</reference>
<feature type="region of interest" description="Disordered" evidence="1">
    <location>
        <begin position="474"/>
        <end position="504"/>
    </location>
</feature>
<dbReference type="Gene3D" id="3.30.950.30">
    <property type="entry name" value="Schlafen, AAA domain"/>
    <property type="match status" value="1"/>
</dbReference>
<evidence type="ECO:0000313" key="3">
    <source>
        <dbReference type="Proteomes" id="UP000634308"/>
    </source>
</evidence>
<dbReference type="RefSeq" id="WP_189063817.1">
    <property type="nucleotide sequence ID" value="NZ_BMQM01000004.1"/>
</dbReference>
<keyword evidence="2" id="KW-0067">ATP-binding</keyword>
<dbReference type="InterPro" id="IPR038461">
    <property type="entry name" value="Schlafen_AlbA_2_dom_sf"/>
</dbReference>
<protein>
    <submittedName>
        <fullName evidence="2">ATP-dependent DNA helicase RecG</fullName>
    </submittedName>
</protein>
<dbReference type="Gene3D" id="3.30.565.60">
    <property type="match status" value="1"/>
</dbReference>
<sequence>MTLDAADAISPLGVLPLAGPTCIHLPLNVSPQDLARYAVGLANARGGTVLVGVDVLDLPAAERDAGELHPLMVTHAIFELSGGRLTVNVQHHRLPGGARVLAVFVPQAPYVLAAPDGSVIAWDGAHLVPVTPSEAEPVADQDFTAVVPPDASLADLDPSEVARLRALGRRASASNLPDLDFLQELGLLVPSGGALRPTLAAILLAGTPAALRAHVPQAEVCFYHHQTGDVEFQFREDLLRPIPALLTRLAELIQARNRFTPVQVGLFRIEVWDQDEAVYREALLNALTHRDYTLRDAVHVHHFPDRLEIMNPGGLPGGITPGNILRHQPKRRNPLLAEVLARLGLVERAGVGVDKMYSLMLRHGKEPPEFTTYPDSVTLALHSPGFDAEFVRFVARKQEEMQTLSLDVLIVLSLLAREGEATRAALARALQLPEDRTPRLLRGMEDHALIVKAGVGRGIAYVLTDEVRRALGRERPAPLTVREQPQERTEQERTEPRLPAPPVPVQYVPVQAVPVQAGPVGPEQPGAEQISIERAGEPAASVLAEATAQPGAAQVDGGASRRRGRSVAREPRDASGPSAAEIRAIALALARERGRVRNVDLREACGLSTQQAWRTLRRLVQDGLLRKLGTGTRDAAYELRH</sequence>
<dbReference type="EMBL" id="BMQM01000004">
    <property type="protein sequence ID" value="GGR50198.1"/>
    <property type="molecule type" value="Genomic_DNA"/>
</dbReference>
<accession>A0ABQ2RNI9</accession>
<dbReference type="InterPro" id="IPR036390">
    <property type="entry name" value="WH_DNA-bd_sf"/>
</dbReference>
<keyword evidence="2" id="KW-0347">Helicase</keyword>
<feature type="region of interest" description="Disordered" evidence="1">
    <location>
        <begin position="547"/>
        <end position="578"/>
    </location>
</feature>
<feature type="compositionally biased region" description="Basic and acidic residues" evidence="1">
    <location>
        <begin position="484"/>
        <end position="496"/>
    </location>
</feature>
<dbReference type="PANTHER" id="PTHR30595">
    <property type="entry name" value="GLPR-RELATED TRANSCRIPTIONAL REPRESSOR"/>
    <property type="match status" value="1"/>
</dbReference>
<proteinExistence type="predicted"/>
<organism evidence="2 3">
    <name type="scientific">Deinococcus seoulensis</name>
    <dbReference type="NCBI Taxonomy" id="1837379"/>
    <lineage>
        <taxon>Bacteria</taxon>
        <taxon>Thermotogati</taxon>
        <taxon>Deinococcota</taxon>
        <taxon>Deinococci</taxon>
        <taxon>Deinococcales</taxon>
        <taxon>Deinococcaceae</taxon>
        <taxon>Deinococcus</taxon>
    </lineage>
</organism>
<gene>
    <name evidence="2" type="ORF">GCM10008959_09160</name>
</gene>
<evidence type="ECO:0000256" key="1">
    <source>
        <dbReference type="SAM" id="MobiDB-lite"/>
    </source>
</evidence>
<dbReference type="PANTHER" id="PTHR30595:SF6">
    <property type="entry name" value="SCHLAFEN ALBA-2 DOMAIN-CONTAINING PROTEIN"/>
    <property type="match status" value="1"/>
</dbReference>
<name>A0ABQ2RNI9_9DEIO</name>
<dbReference type="Pfam" id="PF13749">
    <property type="entry name" value="HATPase_c_4"/>
    <property type="match status" value="1"/>
</dbReference>
<dbReference type="InterPro" id="IPR038475">
    <property type="entry name" value="RecG_C_sf"/>
</dbReference>
<dbReference type="SUPFAM" id="SSF46785">
    <property type="entry name" value="Winged helix' DNA-binding domain"/>
    <property type="match status" value="2"/>
</dbReference>
<dbReference type="GO" id="GO:0004386">
    <property type="term" value="F:helicase activity"/>
    <property type="evidence" value="ECO:0007669"/>
    <property type="project" value="UniProtKB-KW"/>
</dbReference>
<keyword evidence="2" id="KW-0378">Hydrolase</keyword>
<evidence type="ECO:0000313" key="2">
    <source>
        <dbReference type="EMBL" id="GGR50198.1"/>
    </source>
</evidence>
<dbReference type="InterPro" id="IPR036388">
    <property type="entry name" value="WH-like_DNA-bd_sf"/>
</dbReference>
<keyword evidence="3" id="KW-1185">Reference proteome</keyword>
<dbReference type="Proteomes" id="UP000634308">
    <property type="component" value="Unassembled WGS sequence"/>
</dbReference>
<keyword evidence="2" id="KW-0547">Nucleotide-binding</keyword>
<comment type="caution">
    <text evidence="2">The sequence shown here is derived from an EMBL/GenBank/DDBJ whole genome shotgun (WGS) entry which is preliminary data.</text>
</comment>
<dbReference type="Gene3D" id="1.10.10.10">
    <property type="entry name" value="Winged helix-like DNA-binding domain superfamily/Winged helix DNA-binding domain"/>
    <property type="match status" value="1"/>
</dbReference>